<dbReference type="EMBL" id="JACJTA010000115">
    <property type="protein sequence ID" value="MBD2608906.1"/>
    <property type="molecule type" value="Genomic_DNA"/>
</dbReference>
<dbReference type="RefSeq" id="WP_029634562.1">
    <property type="nucleotide sequence ID" value="NZ_JACJTA010000115.1"/>
</dbReference>
<accession>A0ABR8GZB5</accession>
<reference evidence="1 2" key="1">
    <citation type="journal article" date="2020" name="ISME J.">
        <title>Comparative genomics reveals insights into cyanobacterial evolution and habitat adaptation.</title>
        <authorList>
            <person name="Chen M.Y."/>
            <person name="Teng W.K."/>
            <person name="Zhao L."/>
            <person name="Hu C.X."/>
            <person name="Zhou Y.K."/>
            <person name="Han B.P."/>
            <person name="Song L.R."/>
            <person name="Shu W.S."/>
        </authorList>
    </citation>
    <scope>NUCLEOTIDE SEQUENCE [LARGE SCALE GENOMIC DNA]</scope>
    <source>
        <strain evidence="1 2">FACHB-248</strain>
    </source>
</reference>
<evidence type="ECO:0008006" key="3">
    <source>
        <dbReference type="Google" id="ProtNLM"/>
    </source>
</evidence>
<evidence type="ECO:0000313" key="2">
    <source>
        <dbReference type="Proteomes" id="UP000660380"/>
    </source>
</evidence>
<comment type="caution">
    <text evidence="1">The sequence shown here is derived from an EMBL/GenBank/DDBJ whole genome shotgun (WGS) entry which is preliminary data.</text>
</comment>
<sequence length="164" mass="18544">MVSLINSQQTTTNYTAAITRLTRAIMMSNGEFSLVLACCNVQKQQQIVSRLQEFSSADIREVLILPCAQTLYTPLINAIGTTLPEALIVRGLESVVEINQLIISTNLMRDEFRKQFPFPVVLWVNDEIVRKLVWLAPDLKNWASSTIRFDVPKDQFVDQTVPST</sequence>
<gene>
    <name evidence="1" type="ORF">H6G81_31410</name>
</gene>
<organism evidence="1 2">
    <name type="scientific">Scytonema hofmannii FACHB-248</name>
    <dbReference type="NCBI Taxonomy" id="1842502"/>
    <lineage>
        <taxon>Bacteria</taxon>
        <taxon>Bacillati</taxon>
        <taxon>Cyanobacteriota</taxon>
        <taxon>Cyanophyceae</taxon>
        <taxon>Nostocales</taxon>
        <taxon>Scytonemataceae</taxon>
        <taxon>Scytonema</taxon>
    </lineage>
</organism>
<proteinExistence type="predicted"/>
<name>A0ABR8GZB5_9CYAN</name>
<keyword evidence="2" id="KW-1185">Reference proteome</keyword>
<protein>
    <recommendedName>
        <fullName evidence="3">WD repeat-containing protein</fullName>
    </recommendedName>
</protein>
<dbReference type="Proteomes" id="UP000660380">
    <property type="component" value="Unassembled WGS sequence"/>
</dbReference>
<evidence type="ECO:0000313" key="1">
    <source>
        <dbReference type="EMBL" id="MBD2608906.1"/>
    </source>
</evidence>